<dbReference type="Gene3D" id="3.40.50.300">
    <property type="entry name" value="P-loop containing nucleotide triphosphate hydrolases"/>
    <property type="match status" value="1"/>
</dbReference>
<dbReference type="PANTHER" id="PTHR23155">
    <property type="entry name" value="DISEASE RESISTANCE PROTEIN RP"/>
    <property type="match status" value="1"/>
</dbReference>
<accession>A0A5J9W183</accession>
<feature type="domain" description="Disease resistance R13L4/SHOC-2-like LRR" evidence="6">
    <location>
        <begin position="467"/>
        <end position="811"/>
    </location>
</feature>
<gene>
    <name evidence="7" type="ORF">EJB05_14572</name>
</gene>
<feature type="domain" description="NB-ARC" evidence="4">
    <location>
        <begin position="188"/>
        <end position="232"/>
    </location>
</feature>
<organism evidence="7 8">
    <name type="scientific">Eragrostis curvula</name>
    <name type="common">weeping love grass</name>
    <dbReference type="NCBI Taxonomy" id="38414"/>
    <lineage>
        <taxon>Eukaryota</taxon>
        <taxon>Viridiplantae</taxon>
        <taxon>Streptophyta</taxon>
        <taxon>Embryophyta</taxon>
        <taxon>Tracheophyta</taxon>
        <taxon>Spermatophyta</taxon>
        <taxon>Magnoliopsida</taxon>
        <taxon>Liliopsida</taxon>
        <taxon>Poales</taxon>
        <taxon>Poaceae</taxon>
        <taxon>PACMAD clade</taxon>
        <taxon>Chloridoideae</taxon>
        <taxon>Eragrostideae</taxon>
        <taxon>Eragrostidinae</taxon>
        <taxon>Eragrostis</taxon>
    </lineage>
</organism>
<evidence type="ECO:0000256" key="3">
    <source>
        <dbReference type="SAM" id="MobiDB-lite"/>
    </source>
</evidence>
<dbReference type="AlphaFoldDB" id="A0A5J9W183"/>
<dbReference type="InterPro" id="IPR032675">
    <property type="entry name" value="LRR_dom_sf"/>
</dbReference>
<dbReference type="GO" id="GO:0009626">
    <property type="term" value="P:plant-type hypersensitive response"/>
    <property type="evidence" value="ECO:0007669"/>
    <property type="project" value="UniProtKB-ARBA"/>
</dbReference>
<dbReference type="SUPFAM" id="SSF52058">
    <property type="entry name" value="L domain-like"/>
    <property type="match status" value="1"/>
</dbReference>
<dbReference type="InterPro" id="IPR055414">
    <property type="entry name" value="LRR_R13L4/SHOC2-like"/>
</dbReference>
<evidence type="ECO:0000259" key="6">
    <source>
        <dbReference type="Pfam" id="PF23598"/>
    </source>
</evidence>
<dbReference type="EMBL" id="RWGY01000007">
    <property type="protein sequence ID" value="TVU41080.1"/>
    <property type="molecule type" value="Genomic_DNA"/>
</dbReference>
<feature type="region of interest" description="Disordered" evidence="3">
    <location>
        <begin position="74"/>
        <end position="103"/>
    </location>
</feature>
<keyword evidence="1" id="KW-0677">Repeat</keyword>
<name>A0A5J9W183_9POAL</name>
<dbReference type="GO" id="GO:0002758">
    <property type="term" value="P:innate immune response-activating signaling pathway"/>
    <property type="evidence" value="ECO:0007669"/>
    <property type="project" value="UniProtKB-ARBA"/>
</dbReference>
<dbReference type="Pfam" id="PF23598">
    <property type="entry name" value="LRR_14"/>
    <property type="match status" value="1"/>
</dbReference>
<feature type="non-terminal residue" evidence="7">
    <location>
        <position position="957"/>
    </location>
</feature>
<feature type="compositionally biased region" description="Low complexity" evidence="3">
    <location>
        <begin position="74"/>
        <end position="87"/>
    </location>
</feature>
<dbReference type="SUPFAM" id="SSF52540">
    <property type="entry name" value="P-loop containing nucleoside triphosphate hydrolases"/>
    <property type="match status" value="1"/>
</dbReference>
<evidence type="ECO:0000313" key="7">
    <source>
        <dbReference type="EMBL" id="TVU41080.1"/>
    </source>
</evidence>
<sequence length="957" mass="107464">MVAMAAPTAPPWLPWLLAPPCRRARGYPARIPHGPVWSALARALLLGPAAGDALMPTMAASRRAGPRRRVVPPACVEGRGRAPGARRGAARGGAAKHGLHGAGPELQWHDPCPWLALMDPAAPAMPMAAHPDEEEEEEHGEHGAYGGDPPEASRSCLPRRSPPPPTFKCVRPPSRVRGLARRSGSAGYLIVIDDIWSKDAWENINYALPKNNCDSKIITTTRLNDIAKICCSSEGDVLYSMKPLGSVDAKKLFFERLSGSNDKCPAHLIDVSDKILGKCDGVPLALISISGLLSIKPQTLDEWDRVHNSIGHGLGKCPDVRSMIQILSLSYFDLPHHLKTCLLYISVYPEDSIIDKRSLIRRWISEGFIQEEHGYTPYALGERCFNELINRSLIQARNLNMYGEVTACQVHDTILDIIISKSEEENFVTVFDDNYQILGKHSKVRRISLQAKSHEKVCILTHLDLSHVRSVKVVGHSVEQPLWPEFRFLRVLDLQGCIEVEGYHLVDIGNLFQLRYLCLRRTGVCELPEQITKLQYLETLDLKETKVTKLPDGIDAMRRLVYLAVDKAVKLPGGAGRMTALEDLDCVDILKQSIDFTRELGQLKNLRNVRFVLHSDCSIAVAGNRYKEYLHNTLSSLSKLGHLQSLSINIEGECKEDFCLDSEGYPGCLRKLEIKWGYISKIPNWVGCLINLQLLVLYVKEFHVEDILALGRLPVLVYFRLVAHESFQGKRFTIRASDGFQHLKQFDFGFTVPVMFDVGAMPKLEKLTLLFSIRSLTFDMLVGENGDFPFGVQHLSSLQSVHSVVCWSENAMDHWITEKIVLMEKKGFSKGIEMADMIFTLAAATTSLLDAKLRQDPSRGQLYSFKRAIHTHPKFQELDHVMTWTIIENFATFAYDACLIYLRSFRLPILLRCYRHKPNVIATQDKATFNNIIRTILEDTTDAVTMRWIEDNAHAAT</sequence>
<dbReference type="InterPro" id="IPR044974">
    <property type="entry name" value="Disease_R_plants"/>
</dbReference>
<dbReference type="OrthoDB" id="638336at2759"/>
<proteinExistence type="predicted"/>
<dbReference type="Proteomes" id="UP000324897">
    <property type="component" value="Chromosome 4"/>
</dbReference>
<dbReference type="Gene3D" id="1.10.10.10">
    <property type="entry name" value="Winged helix-like DNA-binding domain superfamily/Winged helix DNA-binding domain"/>
    <property type="match status" value="1"/>
</dbReference>
<dbReference type="GO" id="GO:0043531">
    <property type="term" value="F:ADP binding"/>
    <property type="evidence" value="ECO:0007669"/>
    <property type="project" value="InterPro"/>
</dbReference>
<dbReference type="Gramene" id="TVU41080">
    <property type="protein sequence ID" value="TVU41080"/>
    <property type="gene ID" value="EJB05_14572"/>
</dbReference>
<dbReference type="Pfam" id="PF23559">
    <property type="entry name" value="WHD_DRP"/>
    <property type="match status" value="1"/>
</dbReference>
<dbReference type="Gene3D" id="1.10.8.430">
    <property type="entry name" value="Helical domain of apoptotic protease-activating factors"/>
    <property type="match status" value="1"/>
</dbReference>
<dbReference type="InterPro" id="IPR002182">
    <property type="entry name" value="NB-ARC"/>
</dbReference>
<comment type="caution">
    <text evidence="7">The sequence shown here is derived from an EMBL/GenBank/DDBJ whole genome shotgun (WGS) entry which is preliminary data.</text>
</comment>
<dbReference type="Pfam" id="PF00931">
    <property type="entry name" value="NB-ARC"/>
    <property type="match status" value="1"/>
</dbReference>
<evidence type="ECO:0000313" key="8">
    <source>
        <dbReference type="Proteomes" id="UP000324897"/>
    </source>
</evidence>
<dbReference type="InterPro" id="IPR042197">
    <property type="entry name" value="Apaf_helical"/>
</dbReference>
<feature type="region of interest" description="Disordered" evidence="3">
    <location>
        <begin position="125"/>
        <end position="174"/>
    </location>
</feature>
<evidence type="ECO:0000256" key="2">
    <source>
        <dbReference type="ARBA" id="ARBA00022821"/>
    </source>
</evidence>
<feature type="domain" description="Disease resistance protein winged helix" evidence="5">
    <location>
        <begin position="347"/>
        <end position="418"/>
    </location>
</feature>
<keyword evidence="8" id="KW-1185">Reference proteome</keyword>
<evidence type="ECO:0000256" key="1">
    <source>
        <dbReference type="ARBA" id="ARBA00022737"/>
    </source>
</evidence>
<dbReference type="InterPro" id="IPR058922">
    <property type="entry name" value="WHD_DRP"/>
</dbReference>
<evidence type="ECO:0000259" key="4">
    <source>
        <dbReference type="Pfam" id="PF00931"/>
    </source>
</evidence>
<dbReference type="Gene3D" id="3.80.10.10">
    <property type="entry name" value="Ribonuclease Inhibitor"/>
    <property type="match status" value="1"/>
</dbReference>
<reference evidence="7 8" key="1">
    <citation type="journal article" date="2019" name="Sci. Rep.">
        <title>A high-quality genome of Eragrostis curvula grass provides insights into Poaceae evolution and supports new strategies to enhance forage quality.</title>
        <authorList>
            <person name="Carballo J."/>
            <person name="Santos B.A.C.M."/>
            <person name="Zappacosta D."/>
            <person name="Garbus I."/>
            <person name="Selva J.P."/>
            <person name="Gallo C.A."/>
            <person name="Diaz A."/>
            <person name="Albertini E."/>
            <person name="Caccamo M."/>
            <person name="Echenique V."/>
        </authorList>
    </citation>
    <scope>NUCLEOTIDE SEQUENCE [LARGE SCALE GENOMIC DNA]</scope>
    <source>
        <strain evidence="8">cv. Victoria</strain>
        <tissue evidence="7">Leaf</tissue>
    </source>
</reference>
<dbReference type="GO" id="GO:0042742">
    <property type="term" value="P:defense response to bacterium"/>
    <property type="evidence" value="ECO:0007669"/>
    <property type="project" value="UniProtKB-ARBA"/>
</dbReference>
<dbReference type="PANTHER" id="PTHR23155:SF1107">
    <property type="entry name" value="OS08G0373000 PROTEIN"/>
    <property type="match status" value="1"/>
</dbReference>
<keyword evidence="2" id="KW-0611">Plant defense</keyword>
<feature type="non-terminal residue" evidence="7">
    <location>
        <position position="1"/>
    </location>
</feature>
<dbReference type="InterPro" id="IPR027417">
    <property type="entry name" value="P-loop_NTPase"/>
</dbReference>
<protein>
    <submittedName>
        <fullName evidence="7">Uncharacterized protein</fullName>
    </submittedName>
</protein>
<evidence type="ECO:0000259" key="5">
    <source>
        <dbReference type="Pfam" id="PF23559"/>
    </source>
</evidence>
<dbReference type="FunFam" id="1.10.10.10:FF:000322">
    <property type="entry name" value="Probable disease resistance protein At1g63360"/>
    <property type="match status" value="1"/>
</dbReference>
<dbReference type="InterPro" id="IPR036388">
    <property type="entry name" value="WH-like_DNA-bd_sf"/>
</dbReference>
<dbReference type="PRINTS" id="PR00364">
    <property type="entry name" value="DISEASERSIST"/>
</dbReference>